<dbReference type="Proteomes" id="UP001447188">
    <property type="component" value="Unassembled WGS sequence"/>
</dbReference>
<evidence type="ECO:0000313" key="3">
    <source>
        <dbReference type="EMBL" id="KAL0631448.1"/>
    </source>
</evidence>
<organism evidence="3 4">
    <name type="scientific">Discina gigas</name>
    <dbReference type="NCBI Taxonomy" id="1032678"/>
    <lineage>
        <taxon>Eukaryota</taxon>
        <taxon>Fungi</taxon>
        <taxon>Dikarya</taxon>
        <taxon>Ascomycota</taxon>
        <taxon>Pezizomycotina</taxon>
        <taxon>Pezizomycetes</taxon>
        <taxon>Pezizales</taxon>
        <taxon>Discinaceae</taxon>
        <taxon>Discina</taxon>
    </lineage>
</organism>
<feature type="domain" description="VWFA" evidence="2">
    <location>
        <begin position="82"/>
        <end position="241"/>
    </location>
</feature>
<evidence type="ECO:0000313" key="4">
    <source>
        <dbReference type="Proteomes" id="UP001447188"/>
    </source>
</evidence>
<feature type="region of interest" description="Disordered" evidence="1">
    <location>
        <begin position="1"/>
        <end position="20"/>
    </location>
</feature>
<reference evidence="3 4" key="1">
    <citation type="submission" date="2024-02" db="EMBL/GenBank/DDBJ databases">
        <title>Discinaceae phylogenomics.</title>
        <authorList>
            <person name="Dirks A.C."/>
            <person name="James T.Y."/>
        </authorList>
    </citation>
    <scope>NUCLEOTIDE SEQUENCE [LARGE SCALE GENOMIC DNA]</scope>
    <source>
        <strain evidence="3 4">ACD0624</strain>
    </source>
</reference>
<dbReference type="InterPro" id="IPR002035">
    <property type="entry name" value="VWF_A"/>
</dbReference>
<proteinExistence type="predicted"/>
<name>A0ABR3G6K3_9PEZI</name>
<dbReference type="PROSITE" id="PS50234">
    <property type="entry name" value="VWFA"/>
    <property type="match status" value="1"/>
</dbReference>
<feature type="region of interest" description="Disordered" evidence="1">
    <location>
        <begin position="294"/>
        <end position="319"/>
    </location>
</feature>
<evidence type="ECO:0000256" key="1">
    <source>
        <dbReference type="SAM" id="MobiDB-lite"/>
    </source>
</evidence>
<evidence type="ECO:0000259" key="2">
    <source>
        <dbReference type="PROSITE" id="PS50234"/>
    </source>
</evidence>
<protein>
    <recommendedName>
        <fullName evidence="2">VWFA domain-containing protein</fullName>
    </recommendedName>
</protein>
<accession>A0ABR3G6K3</accession>
<dbReference type="Gene3D" id="3.40.50.410">
    <property type="entry name" value="von Willebrand factor, type A domain"/>
    <property type="match status" value="1"/>
</dbReference>
<dbReference type="InterPro" id="IPR036465">
    <property type="entry name" value="vWFA_dom_sf"/>
</dbReference>
<sequence>MSDTAPSGMTNAPSSPKKLVPTGDDCRKYFRTHIAKEELGQFHKDDAIDGFVPIAETMVKALFKLGCGKEVALQLSLLILYDMVMLIDDSSSMVSEQGGQRIETLKETMEEITTVYQLANKDGIKAVEFINATAGLRGVGKEDWKKCFEDIKYDGVTPIGTSLKRKILDKFVWNAPMTKPLVVIIITDGEAEGEPHWMLEGVISDCVRKITEDSTRGARAVLFQFARVGDDKAAEKLLQKLDDSDVFGKNVDCLGGVDLETISHMDHRWMMVAKLLLGSTIATWDDLVGDTGGGLPQVAHADSDSDGSDDDDGDDKGKA</sequence>
<keyword evidence="4" id="KW-1185">Reference proteome</keyword>
<dbReference type="PANTHER" id="PTHR34706:SF1">
    <property type="entry name" value="VWFA DOMAIN-CONTAINING PROTEIN"/>
    <property type="match status" value="1"/>
</dbReference>
<feature type="compositionally biased region" description="Polar residues" evidence="1">
    <location>
        <begin position="1"/>
        <end position="14"/>
    </location>
</feature>
<feature type="compositionally biased region" description="Acidic residues" evidence="1">
    <location>
        <begin position="304"/>
        <end position="319"/>
    </location>
</feature>
<comment type="caution">
    <text evidence="3">The sequence shown here is derived from an EMBL/GenBank/DDBJ whole genome shotgun (WGS) entry which is preliminary data.</text>
</comment>
<dbReference type="PANTHER" id="PTHR34706">
    <property type="entry name" value="SLR1338 PROTEIN"/>
    <property type="match status" value="1"/>
</dbReference>
<dbReference type="EMBL" id="JBBBZM010000249">
    <property type="protein sequence ID" value="KAL0631448.1"/>
    <property type="molecule type" value="Genomic_DNA"/>
</dbReference>
<dbReference type="SUPFAM" id="SSF53300">
    <property type="entry name" value="vWA-like"/>
    <property type="match status" value="1"/>
</dbReference>
<gene>
    <name evidence="3" type="ORF">Q9L58_009693</name>
</gene>